<keyword evidence="3" id="KW-1185">Reference proteome</keyword>
<accession>A0AA38RFK7</accession>
<organism evidence="2 3">
    <name type="scientific">Coniochaeta hoffmannii</name>
    <dbReference type="NCBI Taxonomy" id="91930"/>
    <lineage>
        <taxon>Eukaryota</taxon>
        <taxon>Fungi</taxon>
        <taxon>Dikarya</taxon>
        <taxon>Ascomycota</taxon>
        <taxon>Pezizomycotina</taxon>
        <taxon>Sordariomycetes</taxon>
        <taxon>Sordariomycetidae</taxon>
        <taxon>Coniochaetales</taxon>
        <taxon>Coniochaetaceae</taxon>
        <taxon>Coniochaeta</taxon>
    </lineage>
</organism>
<reference evidence="2" key="1">
    <citation type="submission" date="2022-07" db="EMBL/GenBank/DDBJ databases">
        <title>Fungi with potential for degradation of polypropylene.</title>
        <authorList>
            <person name="Gostincar C."/>
        </authorList>
    </citation>
    <scope>NUCLEOTIDE SEQUENCE</scope>
    <source>
        <strain evidence="2">EXF-13287</strain>
    </source>
</reference>
<dbReference type="Proteomes" id="UP001174691">
    <property type="component" value="Unassembled WGS sequence"/>
</dbReference>
<dbReference type="EMBL" id="JANBVN010000095">
    <property type="protein sequence ID" value="KAJ9144812.1"/>
    <property type="molecule type" value="Genomic_DNA"/>
</dbReference>
<evidence type="ECO:0000256" key="1">
    <source>
        <dbReference type="SAM" id="MobiDB-lite"/>
    </source>
</evidence>
<evidence type="ECO:0000313" key="2">
    <source>
        <dbReference type="EMBL" id="KAJ9144812.1"/>
    </source>
</evidence>
<feature type="region of interest" description="Disordered" evidence="1">
    <location>
        <begin position="38"/>
        <end position="70"/>
    </location>
</feature>
<name>A0AA38RFK7_9PEZI</name>
<protein>
    <submittedName>
        <fullName evidence="2">Uncharacterized protein</fullName>
    </submittedName>
</protein>
<feature type="compositionally biased region" description="Basic and acidic residues" evidence="1">
    <location>
        <begin position="210"/>
        <end position="226"/>
    </location>
</feature>
<proteinExistence type="predicted"/>
<evidence type="ECO:0000313" key="3">
    <source>
        <dbReference type="Proteomes" id="UP001174691"/>
    </source>
</evidence>
<gene>
    <name evidence="2" type="ORF">NKR19_g6290</name>
</gene>
<comment type="caution">
    <text evidence="2">The sequence shown here is derived from an EMBL/GenBank/DDBJ whole genome shotgun (WGS) entry which is preliminary data.</text>
</comment>
<sequence length="265" mass="29501">MASTTSIPRFLLPQSGLLWQRFRASNASSSGSIIIRYASTSPPKGSKPIVLEKPARFNPPSHGSRLPKKQIPRHYGGELSFEEAQAQKKKDYPGLPPPPDTWAHWFWNSRAFHLTITMGTLTGLALFTFVQNFKHTSPFADMVPSLSDFLYHPISSGRIVVEIIRLSEAHNTAIVQEKRKRRVDDVEKRNEYRKAHGLDINTGLFGSWGSKKDDDEEKKAEERIADEAVAEATEVQGTPNPVVPAGEHADAMGGVSPRKKFLGIF</sequence>
<dbReference type="AlphaFoldDB" id="A0AA38RFK7"/>
<feature type="region of interest" description="Disordered" evidence="1">
    <location>
        <begin position="209"/>
        <end position="254"/>
    </location>
</feature>